<proteinExistence type="inferred from homology"/>
<accession>A0ABR1LZ81</accession>
<comment type="similarity">
    <text evidence="1 2">Belongs to the peptidase M20A family.</text>
</comment>
<feature type="region of interest" description="Disordered" evidence="3">
    <location>
        <begin position="1"/>
        <end position="30"/>
    </location>
</feature>
<dbReference type="InterPro" id="IPR017144">
    <property type="entry name" value="Xaa-Arg_dipeptidase"/>
</dbReference>
<dbReference type="InterPro" id="IPR036264">
    <property type="entry name" value="Bact_exopeptidase_dim_dom"/>
</dbReference>
<dbReference type="PIRSF" id="PIRSF037226">
    <property type="entry name" value="Amidohydrolase_ACY1L2_prd"/>
    <property type="match status" value="1"/>
</dbReference>
<organism evidence="4 5">
    <name type="scientific">Phyllosticta citribraziliensis</name>
    <dbReference type="NCBI Taxonomy" id="989973"/>
    <lineage>
        <taxon>Eukaryota</taxon>
        <taxon>Fungi</taxon>
        <taxon>Dikarya</taxon>
        <taxon>Ascomycota</taxon>
        <taxon>Pezizomycotina</taxon>
        <taxon>Dothideomycetes</taxon>
        <taxon>Dothideomycetes incertae sedis</taxon>
        <taxon>Botryosphaeriales</taxon>
        <taxon>Phyllostictaceae</taxon>
        <taxon>Phyllosticta</taxon>
    </lineage>
</organism>
<dbReference type="EMBL" id="JBBPEH010000004">
    <property type="protein sequence ID" value="KAK7539370.1"/>
    <property type="molecule type" value="Genomic_DNA"/>
</dbReference>
<name>A0ABR1LZ81_9PEZI</name>
<keyword evidence="5" id="KW-1185">Reference proteome</keyword>
<evidence type="ECO:0000256" key="3">
    <source>
        <dbReference type="SAM" id="MobiDB-lite"/>
    </source>
</evidence>
<gene>
    <name evidence="4" type="ORF">J3D65DRAFT_277624</name>
</gene>
<evidence type="ECO:0000313" key="5">
    <source>
        <dbReference type="Proteomes" id="UP001360953"/>
    </source>
</evidence>
<dbReference type="Gene3D" id="3.30.70.360">
    <property type="match status" value="1"/>
</dbReference>
<dbReference type="Pfam" id="PF01546">
    <property type="entry name" value="Peptidase_M20"/>
    <property type="match status" value="1"/>
</dbReference>
<reference evidence="4 5" key="1">
    <citation type="submission" date="2024-04" db="EMBL/GenBank/DDBJ databases">
        <title>Phyllosticta paracitricarpa is synonymous to the EU quarantine fungus P. citricarpa based on phylogenomic analyses.</title>
        <authorList>
            <consortium name="Lawrence Berkeley National Laboratory"/>
            <person name="Van ingen-buijs V.A."/>
            <person name="Van westerhoven A.C."/>
            <person name="Haridas S."/>
            <person name="Skiadas P."/>
            <person name="Martin F."/>
            <person name="Groenewald J.Z."/>
            <person name="Crous P.W."/>
            <person name="Seidl M.F."/>
        </authorList>
    </citation>
    <scope>NUCLEOTIDE SEQUENCE [LARGE SCALE GENOMIC DNA]</scope>
    <source>
        <strain evidence="4 5">CPC 17464</strain>
    </source>
</reference>
<sequence length="436" mass="45893">MKERNMADDDWVLVSSPSTPTAQPDPNTTPDYLDDISAFVDDLADALWPVNKTIHDHPELGFKEKIAAEALTSFLKTRPGWSVKLNVYGMETAWVAVWDSGKKGTVVSFNAEMDALPEIGHACGHNLIATASVSGALAAAAVMEKNQLPGKVVLFGTPAEEGGGGKIKLIKAGAYTDYKVDFNLISHPGITPDSALMTTTAYTRLKVEYFGRESHAAANPWLGINALDALITAYNALSVLRQQTQPADIIQGHITSGGLAPNIIHAYAAGTFVIRAASAARLAVLLAKVRNCFAAGATATGARLALTHQNSYADHRPNAVLASLYRARFNALGGAIPDPGVDAVQGHSNASTDQGDVSYALPSLSAGFWIRPGAQGNGPHSPDFEGAVGTREAFALALRVGKALAGTAVGVVCGEGGGREAVWREWRRDVLGEEDA</sequence>
<dbReference type="PANTHER" id="PTHR30575:SF4">
    <property type="entry name" value="PEPTIDASE M20 DOMAIN-CONTAINING PROTEIN 2"/>
    <property type="match status" value="1"/>
</dbReference>
<dbReference type="InterPro" id="IPR002933">
    <property type="entry name" value="Peptidase_M20"/>
</dbReference>
<evidence type="ECO:0000256" key="1">
    <source>
        <dbReference type="ARBA" id="ARBA00006247"/>
    </source>
</evidence>
<dbReference type="SUPFAM" id="SSF55031">
    <property type="entry name" value="Bacterial exopeptidase dimerisation domain"/>
    <property type="match status" value="1"/>
</dbReference>
<dbReference type="Gene3D" id="3.40.630.10">
    <property type="entry name" value="Zn peptidases"/>
    <property type="match status" value="1"/>
</dbReference>
<evidence type="ECO:0000256" key="2">
    <source>
        <dbReference type="PIRNR" id="PIRNR037226"/>
    </source>
</evidence>
<dbReference type="InterPro" id="IPR052030">
    <property type="entry name" value="Peptidase_M20/M20A_hydrolases"/>
</dbReference>
<comment type="caution">
    <text evidence="4">The sequence shown here is derived from an EMBL/GenBank/DDBJ whole genome shotgun (WGS) entry which is preliminary data.</text>
</comment>
<dbReference type="CDD" id="cd05672">
    <property type="entry name" value="M20_ACY1L2-like"/>
    <property type="match status" value="1"/>
</dbReference>
<feature type="compositionally biased region" description="Polar residues" evidence="3">
    <location>
        <begin position="15"/>
        <end position="30"/>
    </location>
</feature>
<dbReference type="NCBIfam" id="TIGR01891">
    <property type="entry name" value="amidohydrolases"/>
    <property type="match status" value="1"/>
</dbReference>
<dbReference type="SUPFAM" id="SSF53187">
    <property type="entry name" value="Zn-dependent exopeptidases"/>
    <property type="match status" value="1"/>
</dbReference>
<dbReference type="GeneID" id="92027935"/>
<dbReference type="Proteomes" id="UP001360953">
    <property type="component" value="Unassembled WGS sequence"/>
</dbReference>
<protein>
    <recommendedName>
        <fullName evidence="2">Peptidase M20 domain-containing protein 2</fullName>
    </recommendedName>
</protein>
<dbReference type="RefSeq" id="XP_066656641.1">
    <property type="nucleotide sequence ID" value="XM_066795029.1"/>
</dbReference>
<dbReference type="InterPro" id="IPR017439">
    <property type="entry name" value="Amidohydrolase"/>
</dbReference>
<dbReference type="PANTHER" id="PTHR30575">
    <property type="entry name" value="PEPTIDASE M20"/>
    <property type="match status" value="1"/>
</dbReference>
<evidence type="ECO:0000313" key="4">
    <source>
        <dbReference type="EMBL" id="KAK7539370.1"/>
    </source>
</evidence>